<feature type="transmembrane region" description="Helical" evidence="9">
    <location>
        <begin position="256"/>
        <end position="279"/>
    </location>
</feature>
<dbReference type="Gene3D" id="1.20.1250.20">
    <property type="entry name" value="MFS general substrate transporter like domains"/>
    <property type="match status" value="1"/>
</dbReference>
<dbReference type="InterPro" id="IPR004736">
    <property type="entry name" value="MHS_symport"/>
</dbReference>
<keyword evidence="7 9" id="KW-0472">Membrane</keyword>
<feature type="transmembrane region" description="Helical" evidence="9">
    <location>
        <begin position="355"/>
        <end position="377"/>
    </location>
</feature>
<feature type="region of interest" description="Disordered" evidence="8">
    <location>
        <begin position="1"/>
        <end position="29"/>
    </location>
</feature>
<dbReference type="InterPro" id="IPR005829">
    <property type="entry name" value="Sugar_transporter_CS"/>
</dbReference>
<keyword evidence="4" id="KW-0997">Cell inner membrane</keyword>
<comment type="caution">
    <text evidence="11">The sequence shown here is derived from an EMBL/GenBank/DDBJ whole genome shotgun (WGS) entry which is preliminary data.</text>
</comment>
<proteinExistence type="predicted"/>
<dbReference type="Pfam" id="PF07690">
    <property type="entry name" value="MFS_1"/>
    <property type="match status" value="1"/>
</dbReference>
<evidence type="ECO:0000256" key="2">
    <source>
        <dbReference type="ARBA" id="ARBA00022448"/>
    </source>
</evidence>
<keyword evidence="3" id="KW-1003">Cell membrane</keyword>
<feature type="transmembrane region" description="Helical" evidence="9">
    <location>
        <begin position="107"/>
        <end position="128"/>
    </location>
</feature>
<dbReference type="Proteomes" id="UP001183390">
    <property type="component" value="Unassembled WGS sequence"/>
</dbReference>
<protein>
    <submittedName>
        <fullName evidence="11">MFS transporter</fullName>
    </submittedName>
</protein>
<evidence type="ECO:0000259" key="10">
    <source>
        <dbReference type="PROSITE" id="PS50850"/>
    </source>
</evidence>
<feature type="transmembrane region" description="Helical" evidence="9">
    <location>
        <begin position="328"/>
        <end position="349"/>
    </location>
</feature>
<keyword evidence="12" id="KW-1185">Reference proteome</keyword>
<dbReference type="InterPro" id="IPR036259">
    <property type="entry name" value="MFS_trans_sf"/>
</dbReference>
<keyword evidence="2" id="KW-0813">Transport</keyword>
<evidence type="ECO:0000256" key="5">
    <source>
        <dbReference type="ARBA" id="ARBA00022692"/>
    </source>
</evidence>
<gene>
    <name evidence="11" type="ORF">RM479_17370</name>
</gene>
<keyword evidence="5 9" id="KW-0812">Transmembrane</keyword>
<keyword evidence="6 9" id="KW-1133">Transmembrane helix</keyword>
<comment type="subcellular location">
    <subcellularLocation>
        <location evidence="1">Cell inner membrane</location>
        <topology evidence="1">Multi-pass membrane protein</topology>
    </subcellularLocation>
</comment>
<dbReference type="CDD" id="cd17369">
    <property type="entry name" value="MFS_ShiA_like"/>
    <property type="match status" value="1"/>
</dbReference>
<feature type="transmembrane region" description="Helical" evidence="9">
    <location>
        <begin position="48"/>
        <end position="65"/>
    </location>
</feature>
<evidence type="ECO:0000256" key="1">
    <source>
        <dbReference type="ARBA" id="ARBA00004429"/>
    </source>
</evidence>
<dbReference type="InterPro" id="IPR011701">
    <property type="entry name" value="MFS"/>
</dbReference>
<feature type="transmembrane region" description="Helical" evidence="9">
    <location>
        <begin position="77"/>
        <end position="95"/>
    </location>
</feature>
<dbReference type="PANTHER" id="PTHR43045">
    <property type="entry name" value="SHIKIMATE TRANSPORTER"/>
    <property type="match status" value="1"/>
</dbReference>
<dbReference type="SUPFAM" id="SSF103473">
    <property type="entry name" value="MFS general substrate transporter"/>
    <property type="match status" value="1"/>
</dbReference>
<evidence type="ECO:0000313" key="12">
    <source>
        <dbReference type="Proteomes" id="UP001183390"/>
    </source>
</evidence>
<accession>A0ABU2ME42</accession>
<evidence type="ECO:0000256" key="3">
    <source>
        <dbReference type="ARBA" id="ARBA00022475"/>
    </source>
</evidence>
<organism evidence="11 12">
    <name type="scientific">Nocardiopsis lambiniae</name>
    <dbReference type="NCBI Taxonomy" id="3075539"/>
    <lineage>
        <taxon>Bacteria</taxon>
        <taxon>Bacillati</taxon>
        <taxon>Actinomycetota</taxon>
        <taxon>Actinomycetes</taxon>
        <taxon>Streptosporangiales</taxon>
        <taxon>Nocardiopsidaceae</taxon>
        <taxon>Nocardiopsis</taxon>
    </lineage>
</organism>
<dbReference type="PROSITE" id="PS50850">
    <property type="entry name" value="MFS"/>
    <property type="match status" value="1"/>
</dbReference>
<dbReference type="EMBL" id="JAVREP010000011">
    <property type="protein sequence ID" value="MDT0330186.1"/>
    <property type="molecule type" value="Genomic_DNA"/>
</dbReference>
<dbReference type="NCBIfam" id="TIGR00883">
    <property type="entry name" value="2A0106"/>
    <property type="match status" value="1"/>
</dbReference>
<dbReference type="InterPro" id="IPR020846">
    <property type="entry name" value="MFS_dom"/>
</dbReference>
<evidence type="ECO:0000256" key="7">
    <source>
        <dbReference type="ARBA" id="ARBA00023136"/>
    </source>
</evidence>
<name>A0ABU2ME42_9ACTN</name>
<reference evidence="12" key="1">
    <citation type="submission" date="2023-07" db="EMBL/GenBank/DDBJ databases">
        <title>30 novel species of actinomycetes from the DSMZ collection.</title>
        <authorList>
            <person name="Nouioui I."/>
        </authorList>
    </citation>
    <scope>NUCLEOTIDE SEQUENCE [LARGE SCALE GENOMIC DNA]</scope>
    <source>
        <strain evidence="12">DSM 44743</strain>
    </source>
</reference>
<evidence type="ECO:0000313" key="11">
    <source>
        <dbReference type="EMBL" id="MDT0330186.1"/>
    </source>
</evidence>
<feature type="transmembrane region" description="Helical" evidence="9">
    <location>
        <begin position="178"/>
        <end position="194"/>
    </location>
</feature>
<feature type="domain" description="Major facilitator superfamily (MFS) profile" evidence="10">
    <location>
        <begin position="33"/>
        <end position="447"/>
    </location>
</feature>
<dbReference type="PANTHER" id="PTHR43045:SF2">
    <property type="entry name" value="INNER MEMBRANE METABOLITE TRANSPORT PROTEIN YHJE"/>
    <property type="match status" value="1"/>
</dbReference>
<feature type="transmembrane region" description="Helical" evidence="9">
    <location>
        <begin position="389"/>
        <end position="409"/>
    </location>
</feature>
<dbReference type="PROSITE" id="PS00216">
    <property type="entry name" value="SUGAR_TRANSPORT_1"/>
    <property type="match status" value="1"/>
</dbReference>
<evidence type="ECO:0000256" key="8">
    <source>
        <dbReference type="SAM" id="MobiDB-lite"/>
    </source>
</evidence>
<evidence type="ECO:0000256" key="9">
    <source>
        <dbReference type="SAM" id="Phobius"/>
    </source>
</evidence>
<feature type="compositionally biased region" description="Pro residues" evidence="8">
    <location>
        <begin position="17"/>
        <end position="28"/>
    </location>
</feature>
<sequence>MTDVDEQQPNPERGAPAPAPAPVDPPTNPRRKVLTASLVGTSVEFYDFYIYATAAVLVFPLLFFPEGDMMAARLQSLATFAIAFVARPIGSWVFGHFGDRVGRKTTLVASLLTMGIATVGIGLLPTYAQAGVIAPLLLALCRFGQGLGLGGEWGGAALLATENAPDGRRGFYGTFPQLGAPIGFFLANGVFLILTQTMSEETFLAWGWRVPFLLSTVLIVVGLWVRLSLHETPAFAKVLAAGEQVRTPIVEVFRHNLVAVVLGTLVMVATYVLFYLMTVFSLGFGTDPETGLGYERSQFLVFLLVGVVFFGILTPISGLLADRFGRKPVLVTVTAVIIAFGFVMGPLLGSGTVGVLAFLIIGLSLMGLTFGPMAALLPELFPTRVRYTGASAAYNLAGLLGASFAPYIATWLAGAFGIAWVGGYLVLVGVITLVALLLIRETGGDSLDDTPVKVTAGR</sequence>
<evidence type="ECO:0000256" key="6">
    <source>
        <dbReference type="ARBA" id="ARBA00022989"/>
    </source>
</evidence>
<dbReference type="RefSeq" id="WP_311512765.1">
    <property type="nucleotide sequence ID" value="NZ_JAVREP010000011.1"/>
</dbReference>
<evidence type="ECO:0000256" key="4">
    <source>
        <dbReference type="ARBA" id="ARBA00022519"/>
    </source>
</evidence>
<feature type="transmembrane region" description="Helical" evidence="9">
    <location>
        <begin position="206"/>
        <end position="227"/>
    </location>
</feature>
<feature type="transmembrane region" description="Helical" evidence="9">
    <location>
        <begin position="299"/>
        <end position="321"/>
    </location>
</feature>
<feature type="transmembrane region" description="Helical" evidence="9">
    <location>
        <begin position="415"/>
        <end position="439"/>
    </location>
</feature>